<dbReference type="OrthoDB" id="9813962at2"/>
<organism evidence="5 6">
    <name type="scientific">Nitratireductor mangrovi</name>
    <dbReference type="NCBI Taxonomy" id="2599600"/>
    <lineage>
        <taxon>Bacteria</taxon>
        <taxon>Pseudomonadati</taxon>
        <taxon>Pseudomonadota</taxon>
        <taxon>Alphaproteobacteria</taxon>
        <taxon>Hyphomicrobiales</taxon>
        <taxon>Phyllobacteriaceae</taxon>
        <taxon>Nitratireductor</taxon>
    </lineage>
</organism>
<evidence type="ECO:0000256" key="1">
    <source>
        <dbReference type="ARBA" id="ARBA00001968"/>
    </source>
</evidence>
<dbReference type="InterPro" id="IPR003697">
    <property type="entry name" value="Maf-like"/>
</dbReference>
<dbReference type="AlphaFoldDB" id="A0A5B8L1L3"/>
<accession>A0A5B8L1L3</accession>
<dbReference type="CDD" id="cd00555">
    <property type="entry name" value="Maf"/>
    <property type="match status" value="1"/>
</dbReference>
<name>A0A5B8L1L3_9HYPH</name>
<comment type="function">
    <text evidence="4">Nucleoside triphosphate pyrophosphatase that hydrolyzes 7-methyl-GTP (m(7)GTP). May have a dual role in cell division arrest and in preventing the incorporation of modified nucleotides into cellular nucleic acids.</text>
</comment>
<proteinExistence type="inferred from homology"/>
<evidence type="ECO:0000256" key="2">
    <source>
        <dbReference type="ARBA" id="ARBA00022801"/>
    </source>
</evidence>
<dbReference type="SUPFAM" id="SSF52972">
    <property type="entry name" value="ITPase-like"/>
    <property type="match status" value="1"/>
</dbReference>
<feature type="site" description="Important for substrate specificity" evidence="4">
    <location>
        <position position="83"/>
    </location>
</feature>
<comment type="similarity">
    <text evidence="4">Belongs to the Maf family. YceF subfamily.</text>
</comment>
<dbReference type="GO" id="GO:0047429">
    <property type="term" value="F:nucleoside triphosphate diphosphatase activity"/>
    <property type="evidence" value="ECO:0007669"/>
    <property type="project" value="InterPro"/>
</dbReference>
<feature type="site" description="Important for substrate specificity" evidence="4">
    <location>
        <position position="19"/>
    </location>
</feature>
<dbReference type="Proteomes" id="UP000321389">
    <property type="component" value="Chromosome"/>
</dbReference>
<dbReference type="PIRSF" id="PIRSF006305">
    <property type="entry name" value="Maf"/>
    <property type="match status" value="1"/>
</dbReference>
<dbReference type="Gene3D" id="3.90.950.10">
    <property type="match status" value="1"/>
</dbReference>
<dbReference type="PANTHER" id="PTHR43213">
    <property type="entry name" value="BIFUNCTIONAL DTTP/UTP PYROPHOSPHATASE/METHYLTRANSFERASE PROTEIN-RELATED"/>
    <property type="match status" value="1"/>
</dbReference>
<gene>
    <name evidence="5" type="ORF">FQ775_16495</name>
</gene>
<dbReference type="RefSeq" id="WP_146300486.1">
    <property type="nucleotide sequence ID" value="NZ_CP042301.2"/>
</dbReference>
<comment type="subcellular location">
    <subcellularLocation>
        <location evidence="4">Cytoplasm</location>
    </subcellularLocation>
</comment>
<reference evidence="5" key="1">
    <citation type="submission" date="2020-04" db="EMBL/GenBank/DDBJ databases">
        <title>Nitratireductor sp. nov. isolated from mangrove soil.</title>
        <authorList>
            <person name="Ye Y."/>
        </authorList>
    </citation>
    <scope>NUCLEOTIDE SEQUENCE</scope>
    <source>
        <strain evidence="5">SY7</strain>
    </source>
</reference>
<dbReference type="EC" id="3.6.1.-" evidence="4"/>
<dbReference type="PANTHER" id="PTHR43213:SF5">
    <property type="entry name" value="BIFUNCTIONAL DTTP_UTP PYROPHOSPHATASE_METHYLTRANSFERASE PROTEIN-RELATED"/>
    <property type="match status" value="1"/>
</dbReference>
<comment type="cofactor">
    <cofactor evidence="1 4">
        <name>a divalent metal cation</name>
        <dbReference type="ChEBI" id="CHEBI:60240"/>
    </cofactor>
</comment>
<dbReference type="KEGG" id="niy:FQ775_16495"/>
<feature type="site" description="Important for substrate specificity" evidence="4">
    <location>
        <position position="168"/>
    </location>
</feature>
<comment type="catalytic activity">
    <reaction evidence="4">
        <text>N(7)-methyl-GTP + H2O = N(7)-methyl-GMP + diphosphate + H(+)</text>
        <dbReference type="Rhea" id="RHEA:58744"/>
        <dbReference type="ChEBI" id="CHEBI:15377"/>
        <dbReference type="ChEBI" id="CHEBI:15378"/>
        <dbReference type="ChEBI" id="CHEBI:33019"/>
        <dbReference type="ChEBI" id="CHEBI:58285"/>
        <dbReference type="ChEBI" id="CHEBI:87133"/>
    </reaction>
</comment>
<comment type="caution">
    <text evidence="4">Lacks conserved residue(s) required for the propagation of feature annotation.</text>
</comment>
<evidence type="ECO:0000313" key="6">
    <source>
        <dbReference type="Proteomes" id="UP000321389"/>
    </source>
</evidence>
<keyword evidence="6" id="KW-1185">Reference proteome</keyword>
<dbReference type="HAMAP" id="MF_00528">
    <property type="entry name" value="Maf"/>
    <property type="match status" value="1"/>
</dbReference>
<keyword evidence="3 4" id="KW-0546">Nucleotide metabolism</keyword>
<evidence type="ECO:0000256" key="4">
    <source>
        <dbReference type="HAMAP-Rule" id="MF_00528"/>
    </source>
</evidence>
<evidence type="ECO:0000256" key="3">
    <source>
        <dbReference type="ARBA" id="ARBA00023080"/>
    </source>
</evidence>
<dbReference type="EMBL" id="CP042301">
    <property type="protein sequence ID" value="QDZ01845.1"/>
    <property type="molecule type" value="Genomic_DNA"/>
</dbReference>
<evidence type="ECO:0000313" key="5">
    <source>
        <dbReference type="EMBL" id="QDZ01845.1"/>
    </source>
</evidence>
<sequence length="205" mass="21845">MNISASSAPPLVLASQSPFRRDMLQAAGLAFEALAAGIDERAVEAPLAETGATPGDVAQVLAEAKALDVGEKRPDALVIGCDQTLSLDDELFHKPADMEAARRHLLRLSGRTHQLHSAVALVRSGETVWRHVSVAHLTMRPLTPEFIGRHLASVGQAALSSVGAYQIEGQGIQLFERIDGDYFTIVGLPLLTLLARLRDLGAIDG</sequence>
<dbReference type="InterPro" id="IPR029001">
    <property type="entry name" value="ITPase-like_fam"/>
</dbReference>
<dbReference type="NCBIfam" id="TIGR00172">
    <property type="entry name" value="maf"/>
    <property type="match status" value="1"/>
</dbReference>
<protein>
    <recommendedName>
        <fullName evidence="4">7-methyl-GTP pyrophosphatase</fullName>
        <shortName evidence="4">m(7)GTP pyrophosphatase</shortName>
        <ecNumber evidence="4">3.6.1.-</ecNumber>
    </recommendedName>
</protein>
<keyword evidence="2 4" id="KW-0378">Hydrolase</keyword>
<keyword evidence="4" id="KW-0963">Cytoplasm</keyword>
<dbReference type="GO" id="GO:0009117">
    <property type="term" value="P:nucleotide metabolic process"/>
    <property type="evidence" value="ECO:0007669"/>
    <property type="project" value="UniProtKB-KW"/>
</dbReference>
<dbReference type="Pfam" id="PF02545">
    <property type="entry name" value="Maf"/>
    <property type="match status" value="1"/>
</dbReference>
<dbReference type="NCBIfam" id="NF002690">
    <property type="entry name" value="PRK02478.1"/>
    <property type="match status" value="1"/>
</dbReference>
<feature type="active site" description="Proton acceptor" evidence="4">
    <location>
        <position position="82"/>
    </location>
</feature>
<dbReference type="GO" id="GO:0005737">
    <property type="term" value="C:cytoplasm"/>
    <property type="evidence" value="ECO:0007669"/>
    <property type="project" value="UniProtKB-SubCell"/>
</dbReference>